<proteinExistence type="inferred from homology"/>
<dbReference type="Pfam" id="PF08244">
    <property type="entry name" value="Glyco_hydro_32C"/>
    <property type="match status" value="1"/>
</dbReference>
<evidence type="ECO:0000256" key="3">
    <source>
        <dbReference type="ARBA" id="ARBA00023295"/>
    </source>
</evidence>
<dbReference type="InterPro" id="IPR001362">
    <property type="entry name" value="Glyco_hydro_32"/>
</dbReference>
<keyword evidence="2 4" id="KW-0378">Hydrolase</keyword>
<dbReference type="CDD" id="cd18622">
    <property type="entry name" value="GH32_Inu-like"/>
    <property type="match status" value="1"/>
</dbReference>
<reference evidence="7 8" key="1">
    <citation type="submission" date="2019-03" db="EMBL/GenBank/DDBJ databases">
        <title>Genomics of glacier-inhabiting Cryobacterium strains.</title>
        <authorList>
            <person name="Liu Q."/>
            <person name="Xin Y.-H."/>
        </authorList>
    </citation>
    <scope>NUCLEOTIDE SEQUENCE [LARGE SCALE GENOMIC DNA]</scope>
    <source>
        <strain evidence="7 8">MDB1-5</strain>
    </source>
</reference>
<evidence type="ECO:0000256" key="2">
    <source>
        <dbReference type="ARBA" id="ARBA00022801"/>
    </source>
</evidence>
<accession>A0ABY2IP42</accession>
<dbReference type="PANTHER" id="PTHR42800:SF1">
    <property type="entry name" value="EXOINULINASE INUD (AFU_ORTHOLOGUE AFUA_5G00480)"/>
    <property type="match status" value="1"/>
</dbReference>
<dbReference type="RefSeq" id="WP_134561820.1">
    <property type="nucleotide sequence ID" value="NZ_SOFS01000026.1"/>
</dbReference>
<dbReference type="Gene3D" id="2.115.10.20">
    <property type="entry name" value="Glycosyl hydrolase domain, family 43"/>
    <property type="match status" value="1"/>
</dbReference>
<dbReference type="PANTHER" id="PTHR42800">
    <property type="entry name" value="EXOINULINASE INUD (AFU_ORTHOLOGUE AFUA_5G00480)"/>
    <property type="match status" value="1"/>
</dbReference>
<comment type="similarity">
    <text evidence="1 4">Belongs to the glycosyl hydrolase 32 family.</text>
</comment>
<evidence type="ECO:0000313" key="8">
    <source>
        <dbReference type="Proteomes" id="UP000297604"/>
    </source>
</evidence>
<dbReference type="Pfam" id="PF00251">
    <property type="entry name" value="Glyco_hydro_32N"/>
    <property type="match status" value="1"/>
</dbReference>
<sequence>MVEAVSLTPIGRERFRPSIHYTAEQNWLNDPNGLLYYKGLYHLFYQYNPRGNVWGNMSWGHASSPDLVNWTERPVAIEGDVNEEIFSGSIVVDAGNTSGFGRAGTVPLVAVYTSAFTEQSAFPGVQAQSLAYSLDEGATWAKYEGNPVLNRHSRDFRDPKVFRYEGLSERYWVMVAVEAEDRTVVLYRSDDLREWSFLSSFGPANATGGVWECPDLFPLAVDGDPDRLKWVLIVNLNPGGIAGGSGGQYFVGNFDGTTFTSESTIPKDSEGSGGGQEECNWLDWGRDYYAAVSFSGVPGDKPIMIAWMNNWDYGNDIPTHPWKSAMSLPREVSLITVRGVPRLLQRAIAVVPDPDEVTLAIDHKTVDEGAESLPEECWGSVLHIEAALTPGTAREIGLIVRGGRGEGTFIGYDVETGSVFVDRRHSGDVDFHPDFASKERAPADLTGGKIRLRIYVDHSSVEVFAQDGLVTITDQIFPEPSSREIAIYATHGSGAIDSLRIYNLERTTTPPTAAQNGPHA</sequence>
<evidence type="ECO:0000313" key="7">
    <source>
        <dbReference type="EMBL" id="TFC19139.1"/>
    </source>
</evidence>
<dbReference type="InterPro" id="IPR013148">
    <property type="entry name" value="Glyco_hydro_32_N"/>
</dbReference>
<comment type="caution">
    <text evidence="7">The sequence shown here is derived from an EMBL/GenBank/DDBJ whole genome shotgun (WGS) entry which is preliminary data.</text>
</comment>
<keyword evidence="8" id="KW-1185">Reference proteome</keyword>
<dbReference type="EMBL" id="SOFS01000026">
    <property type="protein sequence ID" value="TFC19139.1"/>
    <property type="molecule type" value="Genomic_DNA"/>
</dbReference>
<keyword evidence="3 4" id="KW-0326">Glycosidase</keyword>
<organism evidence="7 8">
    <name type="scientific">Cryobacterium glucosi</name>
    <dbReference type="NCBI Taxonomy" id="1259175"/>
    <lineage>
        <taxon>Bacteria</taxon>
        <taxon>Bacillati</taxon>
        <taxon>Actinomycetota</taxon>
        <taxon>Actinomycetes</taxon>
        <taxon>Micrococcales</taxon>
        <taxon>Microbacteriaceae</taxon>
        <taxon>Cryobacterium</taxon>
    </lineage>
</organism>
<evidence type="ECO:0000256" key="1">
    <source>
        <dbReference type="ARBA" id="ARBA00009902"/>
    </source>
</evidence>
<gene>
    <name evidence="7" type="ORF">E3O46_12860</name>
</gene>
<evidence type="ECO:0000256" key="4">
    <source>
        <dbReference type="RuleBase" id="RU362110"/>
    </source>
</evidence>
<evidence type="ECO:0000259" key="5">
    <source>
        <dbReference type="Pfam" id="PF00251"/>
    </source>
</evidence>
<dbReference type="SMART" id="SM00640">
    <property type="entry name" value="Glyco_32"/>
    <property type="match status" value="1"/>
</dbReference>
<dbReference type="InterPro" id="IPR013320">
    <property type="entry name" value="ConA-like_dom_sf"/>
</dbReference>
<feature type="domain" description="Glycosyl hydrolase family 32 C-terminal" evidence="6">
    <location>
        <begin position="379"/>
        <end position="502"/>
    </location>
</feature>
<dbReference type="GO" id="GO:0016787">
    <property type="term" value="F:hydrolase activity"/>
    <property type="evidence" value="ECO:0007669"/>
    <property type="project" value="UniProtKB-KW"/>
</dbReference>
<dbReference type="SUPFAM" id="SSF49899">
    <property type="entry name" value="Concanavalin A-like lectins/glucanases"/>
    <property type="match status" value="1"/>
</dbReference>
<protein>
    <submittedName>
        <fullName evidence="7">Glycoside hydrolase family 32 protein</fullName>
    </submittedName>
</protein>
<dbReference type="Gene3D" id="2.60.120.560">
    <property type="entry name" value="Exo-inulinase, domain 1"/>
    <property type="match status" value="1"/>
</dbReference>
<evidence type="ECO:0000259" key="6">
    <source>
        <dbReference type="Pfam" id="PF08244"/>
    </source>
</evidence>
<feature type="domain" description="Glycosyl hydrolase family 32 N-terminal" evidence="5">
    <location>
        <begin position="20"/>
        <end position="336"/>
    </location>
</feature>
<name>A0ABY2IP42_9MICO</name>
<dbReference type="SUPFAM" id="SSF75005">
    <property type="entry name" value="Arabinanase/levansucrase/invertase"/>
    <property type="match status" value="1"/>
</dbReference>
<dbReference type="Proteomes" id="UP000297604">
    <property type="component" value="Unassembled WGS sequence"/>
</dbReference>
<dbReference type="InterPro" id="IPR023296">
    <property type="entry name" value="Glyco_hydro_beta-prop_sf"/>
</dbReference>
<dbReference type="InterPro" id="IPR013189">
    <property type="entry name" value="Glyco_hydro_32_C"/>
</dbReference>